<name>A0A497XRQ6_9AQUI</name>
<protein>
    <submittedName>
        <fullName evidence="8">Radical SAM protein with 4Fe4S-binding SPASM domain</fullName>
    </submittedName>
</protein>
<feature type="domain" description="Radical SAM core" evidence="7">
    <location>
        <begin position="19"/>
        <end position="225"/>
    </location>
</feature>
<dbReference type="InterPro" id="IPR023885">
    <property type="entry name" value="4Fe4S-binding_SPASM_dom"/>
</dbReference>
<accession>A0A497XRQ6</accession>
<keyword evidence="6" id="KW-0411">Iron-sulfur</keyword>
<dbReference type="CDD" id="cd21123">
    <property type="entry name" value="SPASM_MftC-like"/>
    <property type="match status" value="1"/>
</dbReference>
<dbReference type="AlphaFoldDB" id="A0A497XRQ6"/>
<sequence length="362" mass="41376">MLRLSEFIRKALGEDRYRPFPGVILIWNLTNRCNLYCKHCYSSANQETKGELSLTDIERVAGELVEENVRFAILSGGEPLLRGDIYDIAEVLKGKGIKTYLSTNGLLINQDNVYRIRDSFDYVGISIDGTPEIHDSFRGKRHSFEEALNALRLCQRIGIKAGLRFTLTEQTAGSLPFIFELVEEIGVPKVYISHLVYSGRGQKLKDVDKKRYRELVEYIVSKAFEFVEEGKEVDIVTGNNEADAVVLLKEFEKRYPDKKEKLLEILRSWGGNQAGVRLVNIDYRGNVKPDPFFFHSLGSLRERSFSEIWNSNGLLSKLREKPRTIKGRCSNCPYLDICNGNSRARAYFSYGDYFAEDPACYI</sequence>
<dbReference type="PANTHER" id="PTHR11228:SF7">
    <property type="entry name" value="PQQA PEPTIDE CYCLASE"/>
    <property type="match status" value="1"/>
</dbReference>
<dbReference type="InterPro" id="IPR007197">
    <property type="entry name" value="rSAM"/>
</dbReference>
<reference evidence="8 9" key="1">
    <citation type="submission" date="2018-10" db="EMBL/GenBank/DDBJ databases">
        <title>Genomic Encyclopedia of Archaeal and Bacterial Type Strains, Phase II (KMG-II): from individual species to whole genera.</title>
        <authorList>
            <person name="Goeker M."/>
        </authorList>
    </citation>
    <scope>NUCLEOTIDE SEQUENCE [LARGE SCALE GENOMIC DNA]</scope>
    <source>
        <strain evidence="8 9">DSM 16510</strain>
    </source>
</reference>
<evidence type="ECO:0000256" key="1">
    <source>
        <dbReference type="ARBA" id="ARBA00001966"/>
    </source>
</evidence>
<dbReference type="GO" id="GO:0006783">
    <property type="term" value="P:heme biosynthetic process"/>
    <property type="evidence" value="ECO:0007669"/>
    <property type="project" value="TreeGrafter"/>
</dbReference>
<dbReference type="GO" id="GO:0046872">
    <property type="term" value="F:metal ion binding"/>
    <property type="evidence" value="ECO:0007669"/>
    <property type="project" value="UniProtKB-KW"/>
</dbReference>
<evidence type="ECO:0000313" key="8">
    <source>
        <dbReference type="EMBL" id="RLJ70840.1"/>
    </source>
</evidence>
<dbReference type="InterPro" id="IPR017200">
    <property type="entry name" value="PqqE-like"/>
</dbReference>
<evidence type="ECO:0000256" key="3">
    <source>
        <dbReference type="ARBA" id="ARBA00022691"/>
    </source>
</evidence>
<dbReference type="InterPro" id="IPR013785">
    <property type="entry name" value="Aldolase_TIM"/>
</dbReference>
<dbReference type="SFLD" id="SFLDG01386">
    <property type="entry name" value="main_SPASM_domain-containing"/>
    <property type="match status" value="1"/>
</dbReference>
<keyword evidence="9" id="KW-1185">Reference proteome</keyword>
<dbReference type="SUPFAM" id="SSF102114">
    <property type="entry name" value="Radical SAM enzymes"/>
    <property type="match status" value="1"/>
</dbReference>
<dbReference type="Gene3D" id="3.20.20.70">
    <property type="entry name" value="Aldolase class I"/>
    <property type="match status" value="1"/>
</dbReference>
<dbReference type="EMBL" id="RCCJ01000001">
    <property type="protein sequence ID" value="RLJ70840.1"/>
    <property type="molecule type" value="Genomic_DNA"/>
</dbReference>
<dbReference type="SFLD" id="SFLDG01067">
    <property type="entry name" value="SPASM/twitch_domain_containing"/>
    <property type="match status" value="1"/>
</dbReference>
<evidence type="ECO:0000259" key="7">
    <source>
        <dbReference type="PROSITE" id="PS51918"/>
    </source>
</evidence>
<evidence type="ECO:0000256" key="6">
    <source>
        <dbReference type="ARBA" id="ARBA00023014"/>
    </source>
</evidence>
<dbReference type="GO" id="GO:0003824">
    <property type="term" value="F:catalytic activity"/>
    <property type="evidence" value="ECO:0007669"/>
    <property type="project" value="InterPro"/>
</dbReference>
<dbReference type="InterPro" id="IPR050377">
    <property type="entry name" value="Radical_SAM_PqqE_MftC-like"/>
</dbReference>
<evidence type="ECO:0000256" key="2">
    <source>
        <dbReference type="ARBA" id="ARBA00022485"/>
    </source>
</evidence>
<keyword evidence="5" id="KW-0408">Iron</keyword>
<dbReference type="InterPro" id="IPR006638">
    <property type="entry name" value="Elp3/MiaA/NifB-like_rSAM"/>
</dbReference>
<dbReference type="SFLD" id="SFLDS00029">
    <property type="entry name" value="Radical_SAM"/>
    <property type="match status" value="1"/>
</dbReference>
<dbReference type="PANTHER" id="PTHR11228">
    <property type="entry name" value="RADICAL SAM DOMAIN PROTEIN"/>
    <property type="match status" value="1"/>
</dbReference>
<keyword evidence="4" id="KW-0479">Metal-binding</keyword>
<proteinExistence type="predicted"/>
<dbReference type="SMART" id="SM00729">
    <property type="entry name" value="Elp3"/>
    <property type="match status" value="1"/>
</dbReference>
<keyword evidence="2" id="KW-0004">4Fe-4S</keyword>
<dbReference type="RefSeq" id="WP_121013157.1">
    <property type="nucleotide sequence ID" value="NZ_RCCJ01000001.1"/>
</dbReference>
<organism evidence="8 9">
    <name type="scientific">Hydrogenivirga caldilitoris</name>
    <dbReference type="NCBI Taxonomy" id="246264"/>
    <lineage>
        <taxon>Bacteria</taxon>
        <taxon>Pseudomonadati</taxon>
        <taxon>Aquificota</taxon>
        <taxon>Aquificia</taxon>
        <taxon>Aquificales</taxon>
        <taxon>Aquificaceae</taxon>
        <taxon>Hydrogenivirga</taxon>
    </lineage>
</organism>
<dbReference type="CDD" id="cd01335">
    <property type="entry name" value="Radical_SAM"/>
    <property type="match status" value="1"/>
</dbReference>
<dbReference type="Pfam" id="PF13186">
    <property type="entry name" value="SPASM"/>
    <property type="match status" value="1"/>
</dbReference>
<evidence type="ECO:0000256" key="5">
    <source>
        <dbReference type="ARBA" id="ARBA00023004"/>
    </source>
</evidence>
<comment type="caution">
    <text evidence="8">The sequence shown here is derived from an EMBL/GenBank/DDBJ whole genome shotgun (WGS) entry which is preliminary data.</text>
</comment>
<gene>
    <name evidence="8" type="ORF">BCF55_1124</name>
</gene>
<dbReference type="PIRSF" id="PIRSF037420">
    <property type="entry name" value="PQQ_syn_pqqE"/>
    <property type="match status" value="1"/>
</dbReference>
<dbReference type="NCBIfam" id="TIGR04085">
    <property type="entry name" value="rSAM_more_4Fe4S"/>
    <property type="match status" value="1"/>
</dbReference>
<evidence type="ECO:0000256" key="4">
    <source>
        <dbReference type="ARBA" id="ARBA00022723"/>
    </source>
</evidence>
<dbReference type="PROSITE" id="PS51918">
    <property type="entry name" value="RADICAL_SAM"/>
    <property type="match status" value="1"/>
</dbReference>
<comment type="cofactor">
    <cofactor evidence="1">
        <name>[4Fe-4S] cluster</name>
        <dbReference type="ChEBI" id="CHEBI:49883"/>
    </cofactor>
</comment>
<dbReference type="Proteomes" id="UP000267841">
    <property type="component" value="Unassembled WGS sequence"/>
</dbReference>
<evidence type="ECO:0000313" key="9">
    <source>
        <dbReference type="Proteomes" id="UP000267841"/>
    </source>
</evidence>
<dbReference type="GO" id="GO:0051539">
    <property type="term" value="F:4 iron, 4 sulfur cluster binding"/>
    <property type="evidence" value="ECO:0007669"/>
    <property type="project" value="UniProtKB-KW"/>
</dbReference>
<dbReference type="InterPro" id="IPR058240">
    <property type="entry name" value="rSAM_sf"/>
</dbReference>
<dbReference type="OrthoDB" id="9782387at2"/>
<keyword evidence="3" id="KW-0949">S-adenosyl-L-methionine</keyword>
<dbReference type="Pfam" id="PF04055">
    <property type="entry name" value="Radical_SAM"/>
    <property type="match status" value="1"/>
</dbReference>